<keyword evidence="6" id="KW-0560">Oxidoreductase</keyword>
<dbReference type="EMBL" id="CAFBMK010000086">
    <property type="protein sequence ID" value="CAB4916927.1"/>
    <property type="molecule type" value="Genomic_DNA"/>
</dbReference>
<dbReference type="PIRSF" id="PIRSF000362">
    <property type="entry name" value="FNR"/>
    <property type="match status" value="1"/>
</dbReference>
<keyword evidence="3" id="KW-0285">Flavoprotein</keyword>
<evidence type="ECO:0000313" key="8">
    <source>
        <dbReference type="EMBL" id="CAB4916927.1"/>
    </source>
</evidence>
<name>A0A6J7H7A7_9ZZZZ</name>
<dbReference type="InterPro" id="IPR036188">
    <property type="entry name" value="FAD/NAD-bd_sf"/>
</dbReference>
<evidence type="ECO:0000256" key="6">
    <source>
        <dbReference type="ARBA" id="ARBA00023002"/>
    </source>
</evidence>
<accession>A0A6J7H7A7</accession>
<protein>
    <submittedName>
        <fullName evidence="8">Unannotated protein</fullName>
    </submittedName>
</protein>
<comment type="similarity">
    <text evidence="2">Belongs to the ferredoxin--NADP reductase type 1 family.</text>
</comment>
<dbReference type="PRINTS" id="PR00419">
    <property type="entry name" value="ADXRDTASE"/>
</dbReference>
<dbReference type="SUPFAM" id="SSF51971">
    <property type="entry name" value="Nucleotide-binding domain"/>
    <property type="match status" value="2"/>
</dbReference>
<dbReference type="PANTHER" id="PTHR48467">
    <property type="entry name" value="GLUTAMATE SYNTHASE 1 [NADH], CHLOROPLASTIC-LIKE"/>
    <property type="match status" value="1"/>
</dbReference>
<gene>
    <name evidence="8" type="ORF">UFOPK3564_01618</name>
</gene>
<dbReference type="InterPro" id="IPR055275">
    <property type="entry name" value="Ferredox_Rdtase"/>
</dbReference>
<organism evidence="8">
    <name type="scientific">freshwater metagenome</name>
    <dbReference type="NCBI Taxonomy" id="449393"/>
    <lineage>
        <taxon>unclassified sequences</taxon>
        <taxon>metagenomes</taxon>
        <taxon>ecological metagenomes</taxon>
    </lineage>
</organism>
<dbReference type="GO" id="GO:0016491">
    <property type="term" value="F:oxidoreductase activity"/>
    <property type="evidence" value="ECO:0007669"/>
    <property type="project" value="UniProtKB-KW"/>
</dbReference>
<sequence length="471" mass="51053">MTERESPAHPLKVAVVGAGPAGFYSAAQLLSGKALQGDVRVDLFDRLPTPYGLVRFGVAPDHPKIKTVIKAYDKVAVKDGFRFFGGVEIGEDVEHQELADRYDAVIYTTGASHDRRLGIPGEDLPGSVAATDFVAWYNGHPDAKDLSFDLSCKRAVVIGNGNVAVDVARMLALTPDELKVTDTADHAIEALSGSEIEEIVVLGRRGLAQAAFTTPELRELGELEDADIVVSPEDVELDEGSRNWLERDGADAREQKNVALATEYSTRTPEGRKRRIVLRFLASPVKIVGEERVEGIEVVRNELVADDDGWLSARPTSETETIECGLVLRSIGYRGRPLPGVPFDDQRATINNLDGRVLDPETAEPIPGLYTAGWVKRGPSGIIGTNKKCANDTIAQLVADLEAGKLPTPPKHDDDIAPLVAERAPRHVDYAGWKRIDEHEVALGEPQGRPRVKLVDVDEMLRVAHAGAAAD</sequence>
<evidence type="ECO:0000256" key="5">
    <source>
        <dbReference type="ARBA" id="ARBA00022857"/>
    </source>
</evidence>
<dbReference type="AlphaFoldDB" id="A0A6J7H7A7"/>
<keyword evidence="4" id="KW-0274">FAD</keyword>
<proteinExistence type="inferred from homology"/>
<evidence type="ECO:0000256" key="4">
    <source>
        <dbReference type="ARBA" id="ARBA00022827"/>
    </source>
</evidence>
<dbReference type="Gene3D" id="3.50.50.60">
    <property type="entry name" value="FAD/NAD(P)-binding domain"/>
    <property type="match status" value="1"/>
</dbReference>
<evidence type="ECO:0000256" key="3">
    <source>
        <dbReference type="ARBA" id="ARBA00022630"/>
    </source>
</evidence>
<dbReference type="PANTHER" id="PTHR48467:SF1">
    <property type="entry name" value="GLUTAMATE SYNTHASE 1 [NADH], CHLOROPLASTIC-LIKE"/>
    <property type="match status" value="1"/>
</dbReference>
<reference evidence="8" key="1">
    <citation type="submission" date="2020-05" db="EMBL/GenBank/DDBJ databases">
        <authorList>
            <person name="Chiriac C."/>
            <person name="Salcher M."/>
            <person name="Ghai R."/>
            <person name="Kavagutti S V."/>
        </authorList>
    </citation>
    <scope>NUCLEOTIDE SEQUENCE</scope>
</reference>
<dbReference type="Pfam" id="PF07992">
    <property type="entry name" value="Pyr_redox_2"/>
    <property type="match status" value="1"/>
</dbReference>
<comment type="cofactor">
    <cofactor evidence="1">
        <name>FAD</name>
        <dbReference type="ChEBI" id="CHEBI:57692"/>
    </cofactor>
</comment>
<evidence type="ECO:0000259" key="7">
    <source>
        <dbReference type="Pfam" id="PF07992"/>
    </source>
</evidence>
<evidence type="ECO:0000256" key="2">
    <source>
        <dbReference type="ARBA" id="ARBA00008312"/>
    </source>
</evidence>
<dbReference type="InterPro" id="IPR023753">
    <property type="entry name" value="FAD/NAD-binding_dom"/>
</dbReference>
<dbReference type="InterPro" id="IPR021163">
    <property type="entry name" value="Ferredox_Rdtase_adrenod"/>
</dbReference>
<feature type="domain" description="FAD/NAD(P)-binding" evidence="7">
    <location>
        <begin position="12"/>
        <end position="198"/>
    </location>
</feature>
<keyword evidence="5" id="KW-0521">NADP</keyword>
<evidence type="ECO:0000256" key="1">
    <source>
        <dbReference type="ARBA" id="ARBA00001974"/>
    </source>
</evidence>
<dbReference type="Gene3D" id="3.40.50.720">
    <property type="entry name" value="NAD(P)-binding Rossmann-like Domain"/>
    <property type="match status" value="1"/>
</dbReference>